<evidence type="ECO:0000313" key="1">
    <source>
        <dbReference type="EMBL" id="MFC4261740.1"/>
    </source>
</evidence>
<accession>A0ABV8QN55</accession>
<protein>
    <recommendedName>
        <fullName evidence="3">DUF4369 domain-containing protein</fullName>
    </recommendedName>
</protein>
<evidence type="ECO:0008006" key="3">
    <source>
        <dbReference type="Google" id="ProtNLM"/>
    </source>
</evidence>
<sequence>MKIILSILLCGSFGVLKAQKIEKIFVNLYTDSLKKGTHNYINVDGLLSNGKYIPLDSTKVKFSCDAAPFQGNNLVLPANFKPLFVTIKVVLLSNEQAFKIFEMPVKQQEDPPLKTEQEVLNELRKKAKKQLSKLLSIF</sequence>
<gene>
    <name evidence="1" type="ORF">ACFOWM_02520</name>
</gene>
<reference evidence="2" key="1">
    <citation type="journal article" date="2019" name="Int. J. Syst. Evol. Microbiol.">
        <title>The Global Catalogue of Microorganisms (GCM) 10K type strain sequencing project: providing services to taxonomists for standard genome sequencing and annotation.</title>
        <authorList>
            <consortium name="The Broad Institute Genomics Platform"/>
            <consortium name="The Broad Institute Genome Sequencing Center for Infectious Disease"/>
            <person name="Wu L."/>
            <person name="Ma J."/>
        </authorList>
    </citation>
    <scope>NUCLEOTIDE SEQUENCE [LARGE SCALE GENOMIC DNA]</scope>
    <source>
        <strain evidence="2">CECT 8289</strain>
    </source>
</reference>
<comment type="caution">
    <text evidence="1">The sequence shown here is derived from an EMBL/GenBank/DDBJ whole genome shotgun (WGS) entry which is preliminary data.</text>
</comment>
<keyword evidence="2" id="KW-1185">Reference proteome</keyword>
<evidence type="ECO:0000313" key="2">
    <source>
        <dbReference type="Proteomes" id="UP001595907"/>
    </source>
</evidence>
<proteinExistence type="predicted"/>
<organism evidence="1 2">
    <name type="scientific">Ferruginibacter yonginensis</name>
    <dbReference type="NCBI Taxonomy" id="1310416"/>
    <lineage>
        <taxon>Bacteria</taxon>
        <taxon>Pseudomonadati</taxon>
        <taxon>Bacteroidota</taxon>
        <taxon>Chitinophagia</taxon>
        <taxon>Chitinophagales</taxon>
        <taxon>Chitinophagaceae</taxon>
        <taxon>Ferruginibacter</taxon>
    </lineage>
</organism>
<dbReference type="Proteomes" id="UP001595907">
    <property type="component" value="Unassembled WGS sequence"/>
</dbReference>
<dbReference type="EMBL" id="JBHSCZ010000001">
    <property type="protein sequence ID" value="MFC4261740.1"/>
    <property type="molecule type" value="Genomic_DNA"/>
</dbReference>
<dbReference type="RefSeq" id="WP_379706657.1">
    <property type="nucleotide sequence ID" value="NZ_JBHSCZ010000001.1"/>
</dbReference>
<name>A0ABV8QN55_9BACT</name>